<dbReference type="Proteomes" id="UP000032266">
    <property type="component" value="Chromosome"/>
</dbReference>
<dbReference type="Gene3D" id="3.40.50.1820">
    <property type="entry name" value="alpha/beta hydrolase"/>
    <property type="match status" value="1"/>
</dbReference>
<protein>
    <submittedName>
        <fullName evidence="2">Lysophospholipase</fullName>
        <ecNumber evidence="2">3.1.1.23</ecNumber>
        <ecNumber evidence="2">3.1.1.5</ecNumber>
    </submittedName>
</protein>
<dbReference type="GO" id="GO:0047372">
    <property type="term" value="F:monoacylglycerol lipase activity"/>
    <property type="evidence" value="ECO:0007669"/>
    <property type="project" value="UniProtKB-EC"/>
</dbReference>
<keyword evidence="2" id="KW-0378">Hydrolase</keyword>
<evidence type="ECO:0000313" key="2">
    <source>
        <dbReference type="EMBL" id="AJQ92486.1"/>
    </source>
</evidence>
<dbReference type="GO" id="GO:0004622">
    <property type="term" value="F:phosphatidylcholine lysophospholipase activity"/>
    <property type="evidence" value="ECO:0007669"/>
    <property type="project" value="UniProtKB-EC"/>
</dbReference>
<dbReference type="PANTHER" id="PTHR11614">
    <property type="entry name" value="PHOSPHOLIPASE-RELATED"/>
    <property type="match status" value="1"/>
</dbReference>
<dbReference type="Pfam" id="PF12146">
    <property type="entry name" value="Hydrolase_4"/>
    <property type="match status" value="1"/>
</dbReference>
<dbReference type="InterPro" id="IPR022742">
    <property type="entry name" value="Hydrolase_4"/>
</dbReference>
<evidence type="ECO:0000259" key="1">
    <source>
        <dbReference type="Pfam" id="PF12146"/>
    </source>
</evidence>
<keyword evidence="3" id="KW-1185">Reference proteome</keyword>
<dbReference type="HOGENOM" id="CLU_026209_1_0_6"/>
<dbReference type="PATRIC" id="fig|1445510.3.peg.423"/>
<sequence>MHQYLEDFLIASDQHEIPYRAWLAREPVASVLIAHGISEHAQRYEAFAEYLTEHGINVWAVEHRGHGEHCEPEHLGHYADQDGWQKVVSDVNQLKCHIIKTSSGMPLTLLGHSMGSYIAMAAVMAEGEGYDGLLLTGSGLSSGLLLRFGVMVATLEKLRLGARGISHLVNVLPFKNFNRYFKPNRSEFDWLSRDNNQVDKYLADPLCGFPCTNQLWIDFLNGQIALSRMKNVQPLPSDIPVYLVSGKKDPVGFFGAGVRKLASLMMAGGVRQVDVTLINDARHEVINEINAKEVWDMLLQRIQTVSIRK</sequence>
<dbReference type="SUPFAM" id="SSF53474">
    <property type="entry name" value="alpha/beta-Hydrolases"/>
    <property type="match status" value="1"/>
</dbReference>
<accession>A0A0C5VE43</accession>
<dbReference type="AlphaFoldDB" id="A0A0C5VE43"/>
<dbReference type="EC" id="3.1.1.23" evidence="2"/>
<dbReference type="STRING" id="1445510.YC6258_00436"/>
<dbReference type="InterPro" id="IPR029058">
    <property type="entry name" value="AB_hydrolase_fold"/>
</dbReference>
<dbReference type="EMBL" id="CP007142">
    <property type="protein sequence ID" value="AJQ92486.1"/>
    <property type="molecule type" value="Genomic_DNA"/>
</dbReference>
<reference evidence="2 3" key="1">
    <citation type="submission" date="2014-01" db="EMBL/GenBank/DDBJ databases">
        <title>Full genme sequencing of cellulolytic bacterium Gynuella sunshinyii YC6258T gen. nov., sp. nov.</title>
        <authorList>
            <person name="Khan H."/>
            <person name="Chung E.J."/>
            <person name="Chung Y.R."/>
        </authorList>
    </citation>
    <scope>NUCLEOTIDE SEQUENCE [LARGE SCALE GENOMIC DNA]</scope>
    <source>
        <strain evidence="2 3">YC6258</strain>
    </source>
</reference>
<proteinExistence type="predicted"/>
<dbReference type="RefSeq" id="WP_044615536.1">
    <property type="nucleotide sequence ID" value="NZ_CP007142.1"/>
</dbReference>
<feature type="domain" description="Serine aminopeptidase S33" evidence="1">
    <location>
        <begin position="26"/>
        <end position="289"/>
    </location>
</feature>
<dbReference type="OrthoDB" id="9806902at2"/>
<dbReference type="KEGG" id="gsn:YC6258_00436"/>
<dbReference type="EC" id="3.1.1.5" evidence="2"/>
<dbReference type="InterPro" id="IPR051044">
    <property type="entry name" value="MAG_DAG_Lipase"/>
</dbReference>
<organism evidence="2 3">
    <name type="scientific">Gynuella sunshinyii YC6258</name>
    <dbReference type="NCBI Taxonomy" id="1445510"/>
    <lineage>
        <taxon>Bacteria</taxon>
        <taxon>Pseudomonadati</taxon>
        <taxon>Pseudomonadota</taxon>
        <taxon>Gammaproteobacteria</taxon>
        <taxon>Oceanospirillales</taxon>
        <taxon>Saccharospirillaceae</taxon>
        <taxon>Gynuella</taxon>
    </lineage>
</organism>
<name>A0A0C5VE43_9GAMM</name>
<evidence type="ECO:0000313" key="3">
    <source>
        <dbReference type="Proteomes" id="UP000032266"/>
    </source>
</evidence>
<gene>
    <name evidence="2" type="ORF">YC6258_00436</name>
</gene>